<reference evidence="1" key="1">
    <citation type="journal article" date="2020" name="Stud. Mycol.">
        <title>101 Dothideomycetes genomes: a test case for predicting lifestyles and emergence of pathogens.</title>
        <authorList>
            <person name="Haridas S."/>
            <person name="Albert R."/>
            <person name="Binder M."/>
            <person name="Bloem J."/>
            <person name="Labutti K."/>
            <person name="Salamov A."/>
            <person name="Andreopoulos B."/>
            <person name="Baker S."/>
            <person name="Barry K."/>
            <person name="Bills G."/>
            <person name="Bluhm B."/>
            <person name="Cannon C."/>
            <person name="Castanera R."/>
            <person name="Culley D."/>
            <person name="Daum C."/>
            <person name="Ezra D."/>
            <person name="Gonzalez J."/>
            <person name="Henrissat B."/>
            <person name="Kuo A."/>
            <person name="Liang C."/>
            <person name="Lipzen A."/>
            <person name="Lutzoni F."/>
            <person name="Magnuson J."/>
            <person name="Mondo S."/>
            <person name="Nolan M."/>
            <person name="Ohm R."/>
            <person name="Pangilinan J."/>
            <person name="Park H.-J."/>
            <person name="Ramirez L."/>
            <person name="Alfaro M."/>
            <person name="Sun H."/>
            <person name="Tritt A."/>
            <person name="Yoshinaga Y."/>
            <person name="Zwiers L.-H."/>
            <person name="Turgeon B."/>
            <person name="Goodwin S."/>
            <person name="Spatafora J."/>
            <person name="Crous P."/>
            <person name="Grigoriev I."/>
        </authorList>
    </citation>
    <scope>NUCLEOTIDE SEQUENCE</scope>
    <source>
        <strain evidence="1">CBS 122681</strain>
    </source>
</reference>
<evidence type="ECO:0000313" key="2">
    <source>
        <dbReference type="Proteomes" id="UP000799324"/>
    </source>
</evidence>
<name>A0A6A6SGU4_9PLEO</name>
<organism evidence="1 2">
    <name type="scientific">Lophiostoma macrostomum CBS 122681</name>
    <dbReference type="NCBI Taxonomy" id="1314788"/>
    <lineage>
        <taxon>Eukaryota</taxon>
        <taxon>Fungi</taxon>
        <taxon>Dikarya</taxon>
        <taxon>Ascomycota</taxon>
        <taxon>Pezizomycotina</taxon>
        <taxon>Dothideomycetes</taxon>
        <taxon>Pleosporomycetidae</taxon>
        <taxon>Pleosporales</taxon>
        <taxon>Lophiostomataceae</taxon>
        <taxon>Lophiostoma</taxon>
    </lineage>
</organism>
<keyword evidence="2" id="KW-1185">Reference proteome</keyword>
<proteinExistence type="predicted"/>
<evidence type="ECO:0000313" key="1">
    <source>
        <dbReference type="EMBL" id="KAF2646989.1"/>
    </source>
</evidence>
<dbReference type="Proteomes" id="UP000799324">
    <property type="component" value="Unassembled WGS sequence"/>
</dbReference>
<dbReference type="EMBL" id="MU004820">
    <property type="protein sequence ID" value="KAF2646989.1"/>
    <property type="molecule type" value="Genomic_DNA"/>
</dbReference>
<sequence>MVTFPPLLRWHLFDQPYKLRSCQVLIPSTFNHFNDLYLLLLAVLGLADLLATRRNHDSTTRPQTLHFPHLN</sequence>
<dbReference type="AlphaFoldDB" id="A0A6A6SGU4"/>
<accession>A0A6A6SGU4</accession>
<protein>
    <submittedName>
        <fullName evidence="1">Uncharacterized protein</fullName>
    </submittedName>
</protein>
<gene>
    <name evidence="1" type="ORF">K491DRAFT_402664</name>
</gene>